<dbReference type="EMBL" id="JBGMDY010000009">
    <property type="protein sequence ID" value="KAL2323533.1"/>
    <property type="molecule type" value="Genomic_DNA"/>
</dbReference>
<protein>
    <submittedName>
        <fullName evidence="1">Uncharacterized protein</fullName>
    </submittedName>
</protein>
<dbReference type="Proteomes" id="UP001603857">
    <property type="component" value="Unassembled WGS sequence"/>
</dbReference>
<gene>
    <name evidence="1" type="ORF">Fmac_027912</name>
</gene>
<sequence length="101" mass="11470">MVVSSSHMRFTFECRFDPDFSPSLSFDNLLLCNFRTLGGTSTAFHDVSSLILRFPPNFQCQLSTKARRNCSNIDVPQIVATLWSNNVAQIGRKQNDSCQYE</sequence>
<organism evidence="1 2">
    <name type="scientific">Flemingia macrophylla</name>
    <dbReference type="NCBI Taxonomy" id="520843"/>
    <lineage>
        <taxon>Eukaryota</taxon>
        <taxon>Viridiplantae</taxon>
        <taxon>Streptophyta</taxon>
        <taxon>Embryophyta</taxon>
        <taxon>Tracheophyta</taxon>
        <taxon>Spermatophyta</taxon>
        <taxon>Magnoliopsida</taxon>
        <taxon>eudicotyledons</taxon>
        <taxon>Gunneridae</taxon>
        <taxon>Pentapetalae</taxon>
        <taxon>rosids</taxon>
        <taxon>fabids</taxon>
        <taxon>Fabales</taxon>
        <taxon>Fabaceae</taxon>
        <taxon>Papilionoideae</taxon>
        <taxon>50 kb inversion clade</taxon>
        <taxon>NPAAA clade</taxon>
        <taxon>indigoferoid/millettioid clade</taxon>
        <taxon>Phaseoleae</taxon>
        <taxon>Flemingia</taxon>
    </lineage>
</organism>
<evidence type="ECO:0000313" key="2">
    <source>
        <dbReference type="Proteomes" id="UP001603857"/>
    </source>
</evidence>
<evidence type="ECO:0000313" key="1">
    <source>
        <dbReference type="EMBL" id="KAL2323533.1"/>
    </source>
</evidence>
<reference evidence="1 2" key="1">
    <citation type="submission" date="2024-08" db="EMBL/GenBank/DDBJ databases">
        <title>Insights into the chromosomal genome structure of Flemingia macrophylla.</title>
        <authorList>
            <person name="Ding Y."/>
            <person name="Zhao Y."/>
            <person name="Bi W."/>
            <person name="Wu M."/>
            <person name="Zhao G."/>
            <person name="Gong Y."/>
            <person name="Li W."/>
            <person name="Zhang P."/>
        </authorList>
    </citation>
    <scope>NUCLEOTIDE SEQUENCE [LARGE SCALE GENOMIC DNA]</scope>
    <source>
        <strain evidence="1">DYQJB</strain>
        <tissue evidence="1">Leaf</tissue>
    </source>
</reference>
<comment type="caution">
    <text evidence="1">The sequence shown here is derived from an EMBL/GenBank/DDBJ whole genome shotgun (WGS) entry which is preliminary data.</text>
</comment>
<dbReference type="AlphaFoldDB" id="A0ABD1LJ31"/>
<proteinExistence type="predicted"/>
<name>A0ABD1LJ31_9FABA</name>
<accession>A0ABD1LJ31</accession>
<keyword evidence="2" id="KW-1185">Reference proteome</keyword>